<keyword evidence="1" id="KW-0812">Transmembrane</keyword>
<proteinExistence type="predicted"/>
<dbReference type="EMBL" id="VOOR01000014">
    <property type="protein sequence ID" value="TXB63567.1"/>
    <property type="molecule type" value="Genomic_DNA"/>
</dbReference>
<evidence type="ECO:0000256" key="1">
    <source>
        <dbReference type="SAM" id="Phobius"/>
    </source>
</evidence>
<comment type="caution">
    <text evidence="2">The sequence shown here is derived from an EMBL/GenBank/DDBJ whole genome shotgun (WGS) entry which is preliminary data.</text>
</comment>
<gene>
    <name evidence="2" type="ORF">FRY97_08560</name>
</gene>
<name>A0A5C6RMY9_9BACT</name>
<dbReference type="Proteomes" id="UP000321580">
    <property type="component" value="Unassembled WGS sequence"/>
</dbReference>
<dbReference type="AlphaFoldDB" id="A0A5C6RMY9"/>
<evidence type="ECO:0000313" key="3">
    <source>
        <dbReference type="Proteomes" id="UP000321580"/>
    </source>
</evidence>
<protein>
    <submittedName>
        <fullName evidence="2">Uncharacterized protein</fullName>
    </submittedName>
</protein>
<feature type="transmembrane region" description="Helical" evidence="1">
    <location>
        <begin position="30"/>
        <end position="51"/>
    </location>
</feature>
<organism evidence="2 3">
    <name type="scientific">Phaeodactylibacter luteus</name>
    <dbReference type="NCBI Taxonomy" id="1564516"/>
    <lineage>
        <taxon>Bacteria</taxon>
        <taxon>Pseudomonadati</taxon>
        <taxon>Bacteroidota</taxon>
        <taxon>Saprospiria</taxon>
        <taxon>Saprospirales</taxon>
        <taxon>Haliscomenobacteraceae</taxon>
        <taxon>Phaeodactylibacter</taxon>
    </lineage>
</organism>
<accession>A0A5C6RMY9</accession>
<sequence>MNRFIIHLKPWAYASGRKLFSLMKSSFTSALRSISAGIIWASFALLLYFAFGANDEDKPTALTASAGMEMEVVDLGCGEE</sequence>
<reference evidence="2 3" key="1">
    <citation type="submission" date="2019-08" db="EMBL/GenBank/DDBJ databases">
        <title>Genome of Phaeodactylibacter luteus.</title>
        <authorList>
            <person name="Bowman J.P."/>
        </authorList>
    </citation>
    <scope>NUCLEOTIDE SEQUENCE [LARGE SCALE GENOMIC DNA]</scope>
    <source>
        <strain evidence="2 3">KCTC 42180</strain>
    </source>
</reference>
<keyword evidence="1" id="KW-0472">Membrane</keyword>
<dbReference type="RefSeq" id="WP_147167037.1">
    <property type="nucleotide sequence ID" value="NZ_VOOR01000014.1"/>
</dbReference>
<keyword evidence="1" id="KW-1133">Transmembrane helix</keyword>
<keyword evidence="3" id="KW-1185">Reference proteome</keyword>
<evidence type="ECO:0000313" key="2">
    <source>
        <dbReference type="EMBL" id="TXB63567.1"/>
    </source>
</evidence>